<dbReference type="EMBL" id="BDGG01000001">
    <property type="protein sequence ID" value="GAU89919.1"/>
    <property type="molecule type" value="Genomic_DNA"/>
</dbReference>
<reference evidence="1 2" key="1">
    <citation type="journal article" date="2016" name="Nat. Commun.">
        <title>Extremotolerant tardigrade genome and improved radiotolerance of human cultured cells by tardigrade-unique protein.</title>
        <authorList>
            <person name="Hashimoto T."/>
            <person name="Horikawa D.D."/>
            <person name="Saito Y."/>
            <person name="Kuwahara H."/>
            <person name="Kozuka-Hata H."/>
            <person name="Shin-I T."/>
            <person name="Minakuchi Y."/>
            <person name="Ohishi K."/>
            <person name="Motoyama A."/>
            <person name="Aizu T."/>
            <person name="Enomoto A."/>
            <person name="Kondo K."/>
            <person name="Tanaka S."/>
            <person name="Hara Y."/>
            <person name="Koshikawa S."/>
            <person name="Sagara H."/>
            <person name="Miura T."/>
            <person name="Yokobori S."/>
            <person name="Miyagawa K."/>
            <person name="Suzuki Y."/>
            <person name="Kubo T."/>
            <person name="Oyama M."/>
            <person name="Kohara Y."/>
            <person name="Fujiyama A."/>
            <person name="Arakawa K."/>
            <person name="Katayama T."/>
            <person name="Toyoda A."/>
            <person name="Kunieda T."/>
        </authorList>
    </citation>
    <scope>NUCLEOTIDE SEQUENCE [LARGE SCALE GENOMIC DNA]</scope>
    <source>
        <strain evidence="1 2">YOKOZUNA-1</strain>
    </source>
</reference>
<name>A0A1D1UJN0_RAMVA</name>
<protein>
    <submittedName>
        <fullName evidence="1">Uncharacterized protein</fullName>
    </submittedName>
</protein>
<sequence>MSSTVFHGALLRLTSYSDGQFSCSSAIRVHGEKCGLVDGYRAETVAGGRTATSIDDVAIVRRTCVKKKRR</sequence>
<dbReference type="Proteomes" id="UP000186922">
    <property type="component" value="Unassembled WGS sequence"/>
</dbReference>
<accession>A0A1D1UJN0</accession>
<keyword evidence="2" id="KW-1185">Reference proteome</keyword>
<evidence type="ECO:0000313" key="1">
    <source>
        <dbReference type="EMBL" id="GAU89919.1"/>
    </source>
</evidence>
<comment type="caution">
    <text evidence="1">The sequence shown here is derived from an EMBL/GenBank/DDBJ whole genome shotgun (WGS) entry which is preliminary data.</text>
</comment>
<dbReference type="AlphaFoldDB" id="A0A1D1UJN0"/>
<proteinExistence type="predicted"/>
<evidence type="ECO:0000313" key="2">
    <source>
        <dbReference type="Proteomes" id="UP000186922"/>
    </source>
</evidence>
<gene>
    <name evidence="1" type="primary">RvY_02413-1</name>
    <name evidence="1" type="synonym">RvY_02413.1</name>
    <name evidence="1" type="ORF">RvY_02413</name>
</gene>
<organism evidence="1 2">
    <name type="scientific">Ramazzottius varieornatus</name>
    <name type="common">Water bear</name>
    <name type="synonym">Tardigrade</name>
    <dbReference type="NCBI Taxonomy" id="947166"/>
    <lineage>
        <taxon>Eukaryota</taxon>
        <taxon>Metazoa</taxon>
        <taxon>Ecdysozoa</taxon>
        <taxon>Tardigrada</taxon>
        <taxon>Eutardigrada</taxon>
        <taxon>Parachela</taxon>
        <taxon>Hypsibioidea</taxon>
        <taxon>Ramazzottiidae</taxon>
        <taxon>Ramazzottius</taxon>
    </lineage>
</organism>